<dbReference type="Proteomes" id="UP001469553">
    <property type="component" value="Unassembled WGS sequence"/>
</dbReference>
<name>A0ABV0XZF6_9TELE</name>
<keyword evidence="3" id="KW-1185">Reference proteome</keyword>
<evidence type="ECO:0000313" key="2">
    <source>
        <dbReference type="EMBL" id="MEQ2286700.1"/>
    </source>
</evidence>
<sequence>MPSQMIRGSCQASLPHTTILVLSVLIKLFLKAGNKCTVTNIMLPAQSSRGPQSLCCSLAAGQGVSHPLQPDKQPYLLVRRPFNLMTFRKWFWVFVYLTCAFFSADQDFCISCFTVNLLLD</sequence>
<evidence type="ECO:0000256" key="1">
    <source>
        <dbReference type="SAM" id="SignalP"/>
    </source>
</evidence>
<proteinExistence type="predicted"/>
<accession>A0ABV0XZF6</accession>
<comment type="caution">
    <text evidence="2">The sequence shown here is derived from an EMBL/GenBank/DDBJ whole genome shotgun (WGS) entry which is preliminary data.</text>
</comment>
<keyword evidence="1" id="KW-0732">Signal</keyword>
<evidence type="ECO:0000313" key="3">
    <source>
        <dbReference type="Proteomes" id="UP001469553"/>
    </source>
</evidence>
<protein>
    <submittedName>
        <fullName evidence="2">Uncharacterized protein</fullName>
    </submittedName>
</protein>
<feature type="chain" id="PRO_5046907480" evidence="1">
    <location>
        <begin position="33"/>
        <end position="120"/>
    </location>
</feature>
<organism evidence="2 3">
    <name type="scientific">Ameca splendens</name>
    <dbReference type="NCBI Taxonomy" id="208324"/>
    <lineage>
        <taxon>Eukaryota</taxon>
        <taxon>Metazoa</taxon>
        <taxon>Chordata</taxon>
        <taxon>Craniata</taxon>
        <taxon>Vertebrata</taxon>
        <taxon>Euteleostomi</taxon>
        <taxon>Actinopterygii</taxon>
        <taxon>Neopterygii</taxon>
        <taxon>Teleostei</taxon>
        <taxon>Neoteleostei</taxon>
        <taxon>Acanthomorphata</taxon>
        <taxon>Ovalentaria</taxon>
        <taxon>Atherinomorphae</taxon>
        <taxon>Cyprinodontiformes</taxon>
        <taxon>Goodeidae</taxon>
        <taxon>Ameca</taxon>
    </lineage>
</organism>
<reference evidence="2 3" key="1">
    <citation type="submission" date="2021-06" db="EMBL/GenBank/DDBJ databases">
        <authorList>
            <person name="Palmer J.M."/>
        </authorList>
    </citation>
    <scope>NUCLEOTIDE SEQUENCE [LARGE SCALE GENOMIC DNA]</scope>
    <source>
        <strain evidence="2 3">AS_MEX2019</strain>
        <tissue evidence="2">Muscle</tissue>
    </source>
</reference>
<dbReference type="EMBL" id="JAHRIP010019037">
    <property type="protein sequence ID" value="MEQ2286700.1"/>
    <property type="molecule type" value="Genomic_DNA"/>
</dbReference>
<gene>
    <name evidence="2" type="ORF">AMECASPLE_005108</name>
</gene>
<feature type="signal peptide" evidence="1">
    <location>
        <begin position="1"/>
        <end position="32"/>
    </location>
</feature>